<comment type="cofactor">
    <cofactor evidence="2 10">
        <name>a divalent metal cation</name>
        <dbReference type="ChEBI" id="CHEBI:60240"/>
    </cofactor>
</comment>
<keyword evidence="5 9" id="KW-0479">Metal-binding</keyword>
<dbReference type="GO" id="GO:0008428">
    <property type="term" value="F:ribonuclease inhibitor activity"/>
    <property type="evidence" value="ECO:0007669"/>
    <property type="project" value="InterPro"/>
</dbReference>
<dbReference type="Proteomes" id="UP000005839">
    <property type="component" value="Unassembled WGS sequence"/>
</dbReference>
<comment type="cofactor">
    <cofactor evidence="9">
        <name>Mg(2+)</name>
        <dbReference type="ChEBI" id="CHEBI:18420"/>
    </cofactor>
</comment>
<evidence type="ECO:0000256" key="10">
    <source>
        <dbReference type="RuleBase" id="RU004338"/>
    </source>
</evidence>
<evidence type="ECO:0000256" key="4">
    <source>
        <dbReference type="ARBA" id="ARBA00011233"/>
    </source>
</evidence>
<dbReference type="EMBL" id="ABIC01000054">
    <property type="protein sequence ID" value="EDP99045.1"/>
    <property type="molecule type" value="Genomic_DNA"/>
</dbReference>
<name>A9DIJ3_9GAMM</name>
<comment type="similarity">
    <text evidence="3 10">Belongs to the class II aldolase/RraA-like family.</text>
</comment>
<dbReference type="NCBIfam" id="TIGR01935">
    <property type="entry name" value="NOT-MenG"/>
    <property type="match status" value="1"/>
</dbReference>
<dbReference type="InterPro" id="IPR010203">
    <property type="entry name" value="RraA"/>
</dbReference>
<dbReference type="NCBIfam" id="NF006875">
    <property type="entry name" value="PRK09372.1"/>
    <property type="match status" value="1"/>
</dbReference>
<evidence type="ECO:0000256" key="6">
    <source>
        <dbReference type="ARBA" id="ARBA00023239"/>
    </source>
</evidence>
<comment type="function">
    <text evidence="7 10">Catalyzes the aldol cleavage of 4-hydroxy-4-methyl-2-oxoglutarate (HMG) into 2 molecules of pyruvate. Also contains a secondary oxaloacetate (OAA) decarboxylase activity due to the common pyruvate enolate transition state formed following C-C bond cleavage in the retro-aldol and decarboxylation reactions.</text>
</comment>
<reference evidence="11 12" key="1">
    <citation type="submission" date="2007-10" db="EMBL/GenBank/DDBJ databases">
        <authorList>
            <person name="Yayanos A."/>
            <person name="Ferriera S."/>
            <person name="Johnson J."/>
            <person name="Kravitz S."/>
            <person name="Halpern A."/>
            <person name="Remington K."/>
            <person name="Beeson K."/>
            <person name="Tran B."/>
            <person name="Rogers Y.-H."/>
            <person name="Friedman R."/>
            <person name="Venter J.C."/>
        </authorList>
    </citation>
    <scope>NUCLEOTIDE SEQUENCE [LARGE SCALE GENOMIC DNA]</scope>
    <source>
        <strain evidence="11 12">KT99</strain>
    </source>
</reference>
<gene>
    <name evidence="11" type="ORF">KT99_11358</name>
</gene>
<keyword evidence="12" id="KW-1185">Reference proteome</keyword>
<dbReference type="Gene3D" id="3.50.30.40">
    <property type="entry name" value="Ribonuclease E inhibitor RraA/RraA-like"/>
    <property type="match status" value="1"/>
</dbReference>
<dbReference type="NCBIfam" id="NF009134">
    <property type="entry name" value="PRK12487.1"/>
    <property type="match status" value="1"/>
</dbReference>
<evidence type="ECO:0000313" key="12">
    <source>
        <dbReference type="Proteomes" id="UP000005839"/>
    </source>
</evidence>
<keyword evidence="9" id="KW-0460">Magnesium</keyword>
<dbReference type="STRING" id="314608.KT99_11358"/>
<protein>
    <recommendedName>
        <fullName evidence="10">4-hydroxy-4-methyl-2-oxoglutarate aldolase</fullName>
        <shortName evidence="10">HMG aldolase</shortName>
        <ecNumber evidence="10">4.1.1.112</ecNumber>
        <ecNumber evidence="10">4.1.3.17</ecNumber>
    </recommendedName>
    <alternativeName>
        <fullName evidence="10">Oxaloacetate decarboxylase</fullName>
    </alternativeName>
</protein>
<feature type="binding site" evidence="9">
    <location>
        <begin position="79"/>
        <end position="82"/>
    </location>
    <ligand>
        <name>substrate</name>
    </ligand>
</feature>
<dbReference type="GO" id="GO:0047443">
    <property type="term" value="F:4-hydroxy-4-methyl-2-oxoglutarate aldolase activity"/>
    <property type="evidence" value="ECO:0007669"/>
    <property type="project" value="UniProtKB-EC"/>
</dbReference>
<dbReference type="GO" id="GO:0008948">
    <property type="term" value="F:oxaloacetate decarboxylase activity"/>
    <property type="evidence" value="ECO:0007669"/>
    <property type="project" value="UniProtKB-EC"/>
</dbReference>
<dbReference type="AlphaFoldDB" id="A9DIJ3"/>
<comment type="catalytic activity">
    <reaction evidence="1 10">
        <text>4-hydroxy-4-methyl-2-oxoglutarate = 2 pyruvate</text>
        <dbReference type="Rhea" id="RHEA:22748"/>
        <dbReference type="ChEBI" id="CHEBI:15361"/>
        <dbReference type="ChEBI" id="CHEBI:58276"/>
        <dbReference type="EC" id="4.1.3.17"/>
    </reaction>
</comment>
<dbReference type="EC" id="4.1.3.17" evidence="10"/>
<comment type="catalytic activity">
    <reaction evidence="8 10">
        <text>oxaloacetate + H(+) = pyruvate + CO2</text>
        <dbReference type="Rhea" id="RHEA:15641"/>
        <dbReference type="ChEBI" id="CHEBI:15361"/>
        <dbReference type="ChEBI" id="CHEBI:15378"/>
        <dbReference type="ChEBI" id="CHEBI:16452"/>
        <dbReference type="ChEBI" id="CHEBI:16526"/>
        <dbReference type="EC" id="4.1.1.112"/>
    </reaction>
</comment>
<comment type="caution">
    <text evidence="11">The sequence shown here is derived from an EMBL/GenBank/DDBJ whole genome shotgun (WGS) entry which is preliminary data.</text>
</comment>
<organism evidence="11 12">
    <name type="scientific">Shewanella benthica KT99</name>
    <dbReference type="NCBI Taxonomy" id="314608"/>
    <lineage>
        <taxon>Bacteria</taxon>
        <taxon>Pseudomonadati</taxon>
        <taxon>Pseudomonadota</taxon>
        <taxon>Gammaproteobacteria</taxon>
        <taxon>Alteromonadales</taxon>
        <taxon>Shewanellaceae</taxon>
        <taxon>Shewanella</taxon>
    </lineage>
</organism>
<dbReference type="InterPro" id="IPR005493">
    <property type="entry name" value="RraA/RraA-like"/>
</dbReference>
<accession>A9DIJ3</accession>
<dbReference type="SUPFAM" id="SSF89562">
    <property type="entry name" value="RraA-like"/>
    <property type="match status" value="1"/>
</dbReference>
<comment type="subunit">
    <text evidence="4 10">Homotrimer.</text>
</comment>
<dbReference type="EC" id="4.1.1.112" evidence="10"/>
<dbReference type="PANTHER" id="PTHR33254">
    <property type="entry name" value="4-HYDROXY-4-METHYL-2-OXOGLUTARATE ALDOLASE 3-RELATED"/>
    <property type="match status" value="1"/>
</dbReference>
<proteinExistence type="inferred from homology"/>
<evidence type="ECO:0000256" key="2">
    <source>
        <dbReference type="ARBA" id="ARBA00001968"/>
    </source>
</evidence>
<evidence type="ECO:0000256" key="7">
    <source>
        <dbReference type="ARBA" id="ARBA00025046"/>
    </source>
</evidence>
<evidence type="ECO:0000256" key="3">
    <source>
        <dbReference type="ARBA" id="ARBA00008621"/>
    </source>
</evidence>
<sequence>MEHKMKDLLPDLFDYFNNELVLLTTQYQQYGKRTIFWGELVTIKCFEDNSKVKEILKTEGKGKVLFVDGGASINRALLGDLITLSAVENGWEGIVINGCVRDVGALKLMDIGIKAIGTNPIKTQKKGVGEVNCMISMDNIIITPGMMLYSDENGIGIANTELDLSRLL</sequence>
<dbReference type="PANTHER" id="PTHR33254:SF4">
    <property type="entry name" value="4-HYDROXY-4-METHYL-2-OXOGLUTARATE ALDOLASE 3-RELATED"/>
    <property type="match status" value="1"/>
</dbReference>
<dbReference type="InterPro" id="IPR036704">
    <property type="entry name" value="RraA/RraA-like_sf"/>
</dbReference>
<evidence type="ECO:0000256" key="5">
    <source>
        <dbReference type="ARBA" id="ARBA00022723"/>
    </source>
</evidence>
<evidence type="ECO:0000256" key="8">
    <source>
        <dbReference type="ARBA" id="ARBA00047973"/>
    </source>
</evidence>
<evidence type="ECO:0000256" key="1">
    <source>
        <dbReference type="ARBA" id="ARBA00001342"/>
    </source>
</evidence>
<feature type="binding site" evidence="9">
    <location>
        <position position="102"/>
    </location>
    <ligand>
        <name>Mg(2+)</name>
        <dbReference type="ChEBI" id="CHEBI:18420"/>
    </ligand>
</feature>
<evidence type="ECO:0000256" key="9">
    <source>
        <dbReference type="PIRSR" id="PIRSR605493-1"/>
    </source>
</evidence>
<dbReference type="GO" id="GO:0051252">
    <property type="term" value="P:regulation of RNA metabolic process"/>
    <property type="evidence" value="ECO:0007669"/>
    <property type="project" value="InterPro"/>
</dbReference>
<feature type="binding site" evidence="9">
    <location>
        <position position="101"/>
    </location>
    <ligand>
        <name>substrate</name>
    </ligand>
</feature>
<evidence type="ECO:0000313" key="11">
    <source>
        <dbReference type="EMBL" id="EDP99045.1"/>
    </source>
</evidence>
<keyword evidence="6 10" id="KW-0456">Lyase</keyword>
<dbReference type="GO" id="GO:0046872">
    <property type="term" value="F:metal ion binding"/>
    <property type="evidence" value="ECO:0007669"/>
    <property type="project" value="UniProtKB-KW"/>
</dbReference>
<dbReference type="Pfam" id="PF03737">
    <property type="entry name" value="RraA-like"/>
    <property type="match status" value="1"/>
</dbReference>
<dbReference type="CDD" id="cd16841">
    <property type="entry name" value="RraA_family"/>
    <property type="match status" value="1"/>
</dbReference>